<evidence type="ECO:0000313" key="13">
    <source>
        <dbReference type="EMBL" id="KOB51972.1"/>
    </source>
</evidence>
<comment type="similarity">
    <text evidence="1 11 12">Belongs to the peptidase M2 family.</text>
</comment>
<evidence type="ECO:0000256" key="10">
    <source>
        <dbReference type="PIRSR" id="PIRSR601548-8"/>
    </source>
</evidence>
<comment type="cofactor">
    <cofactor evidence="12">
        <name>Zn(2+)</name>
        <dbReference type="ChEBI" id="CHEBI:29105"/>
    </cofactor>
    <text evidence="12">Binds 1 zinc ion per subunit.</text>
</comment>
<sequence length="302" mass="34935">QKKTIRATPIKFLPISFYRIRQCTTITDAFFKTSHHEMGHIQYYLQYKEQPVIYREGANPVGDVIALSVATPKHLRVMGLLEDGPEDMESNINQLYKMVGLDKIVFLPFGYLLDLYRYSVFRGTTTPQDYNCHFWQLRETMQGVEPPAPRSEEDFDPAAKYHVAADVEYMRYYISYIIQFQFHRSLCQLAGEYSPGNDSKLLSNCDIYRSTAAGRVLGKMLQMGSAKPWPDAMEVLTGQRLMDASGLLEYFEPLHEWLKKENEKTGEYIGWEASSIPYCTLEQQDVMEATGFHKKLQKWNGQ</sequence>
<feature type="binding site" evidence="10">
    <location>
        <position position="36"/>
    </location>
    <ligand>
        <name>Zn(2+)</name>
        <dbReference type="ChEBI" id="CHEBI:29105"/>
        <label>2</label>
        <note>catalytic</note>
    </ligand>
</feature>
<dbReference type="InterPro" id="IPR001548">
    <property type="entry name" value="Peptidase_M2"/>
</dbReference>
<dbReference type="GO" id="GO:0008241">
    <property type="term" value="F:peptidyl-dipeptidase activity"/>
    <property type="evidence" value="ECO:0007669"/>
    <property type="project" value="InterPro"/>
</dbReference>
<evidence type="ECO:0000256" key="5">
    <source>
        <dbReference type="PIRSR" id="PIRSR601548-1"/>
    </source>
</evidence>
<gene>
    <name evidence="13" type="ORF">OBRU01_26758</name>
</gene>
<feature type="non-terminal residue" evidence="13">
    <location>
        <position position="1"/>
    </location>
</feature>
<proteinExistence type="inferred from homology"/>
<evidence type="ECO:0000256" key="8">
    <source>
        <dbReference type="PIRSR" id="PIRSR601548-3"/>
    </source>
</evidence>
<dbReference type="STRING" id="104452.A0A0L7K3B0"/>
<dbReference type="GO" id="GO:0005886">
    <property type="term" value="C:plasma membrane"/>
    <property type="evidence" value="ECO:0007669"/>
    <property type="project" value="TreeGrafter"/>
</dbReference>
<dbReference type="PANTHER" id="PTHR10514">
    <property type="entry name" value="ANGIOTENSIN-CONVERTING ENZYME"/>
    <property type="match status" value="1"/>
</dbReference>
<feature type="binding site" evidence="8">
    <location>
        <position position="40"/>
    </location>
    <ligand>
        <name>Zn(2+)</name>
        <dbReference type="ChEBI" id="CHEBI:29105"/>
        <label>1</label>
        <note>catalytic</note>
    </ligand>
</feature>
<keyword evidence="4 12" id="KW-0325">Glycoprotein</keyword>
<keyword evidence="12" id="KW-0121">Carboxypeptidase</keyword>
<dbReference type="PRINTS" id="PR00791">
    <property type="entry name" value="PEPDIPTASEA"/>
</dbReference>
<keyword evidence="12" id="KW-0645">Protease</keyword>
<dbReference type="EC" id="3.4.-.-" evidence="12"/>
<dbReference type="GO" id="GO:0006508">
    <property type="term" value="P:proteolysis"/>
    <property type="evidence" value="ECO:0007669"/>
    <property type="project" value="UniProtKB-KW"/>
</dbReference>
<dbReference type="Gene3D" id="1.10.1370.30">
    <property type="match status" value="1"/>
</dbReference>
<evidence type="ECO:0000256" key="3">
    <source>
        <dbReference type="ARBA" id="ARBA00023157"/>
    </source>
</evidence>
<dbReference type="CDD" id="cd06461">
    <property type="entry name" value="M2_ACE"/>
    <property type="match status" value="1"/>
</dbReference>
<name>A0A0L7K3B0_OPEBR</name>
<feature type="active site" description="Proton acceptor 2" evidence="6">
    <location>
        <position position="37"/>
    </location>
</feature>
<dbReference type="GO" id="GO:0008237">
    <property type="term" value="F:metallopeptidase activity"/>
    <property type="evidence" value="ECO:0007669"/>
    <property type="project" value="UniProtKB-KW"/>
</dbReference>
<evidence type="ECO:0000256" key="9">
    <source>
        <dbReference type="PIRSR" id="PIRSR601548-4"/>
    </source>
</evidence>
<dbReference type="SUPFAM" id="SSF55486">
    <property type="entry name" value="Metalloproteases ('zincins'), catalytic domain"/>
    <property type="match status" value="1"/>
</dbReference>
<dbReference type="PROSITE" id="PS52011">
    <property type="entry name" value="PEPTIDASE_M2"/>
    <property type="match status" value="1"/>
</dbReference>
<protein>
    <recommendedName>
        <fullName evidence="12">Angiotensin-converting enzyme</fullName>
        <ecNumber evidence="12">3.4.-.-</ecNumber>
    </recommendedName>
</protein>
<keyword evidence="12" id="KW-0378">Hydrolase</keyword>
<feature type="non-terminal residue" evidence="13">
    <location>
        <position position="302"/>
    </location>
</feature>
<keyword evidence="2" id="KW-0732">Signal</keyword>
<keyword evidence="8 12" id="KW-0862">Zinc</keyword>
<comment type="caution">
    <text evidence="11">Lacks conserved residue(s) required for the propagation of feature annotation.</text>
</comment>
<comment type="caution">
    <text evidence="13">The sequence shown here is derived from an EMBL/GenBank/DDBJ whole genome shotgun (WGS) entry which is preliminary data.</text>
</comment>
<organism evidence="13 14">
    <name type="scientific">Operophtera brumata</name>
    <name type="common">Winter moth</name>
    <name type="synonym">Phalaena brumata</name>
    <dbReference type="NCBI Taxonomy" id="104452"/>
    <lineage>
        <taxon>Eukaryota</taxon>
        <taxon>Metazoa</taxon>
        <taxon>Ecdysozoa</taxon>
        <taxon>Arthropoda</taxon>
        <taxon>Hexapoda</taxon>
        <taxon>Insecta</taxon>
        <taxon>Pterygota</taxon>
        <taxon>Neoptera</taxon>
        <taxon>Endopterygota</taxon>
        <taxon>Lepidoptera</taxon>
        <taxon>Glossata</taxon>
        <taxon>Ditrysia</taxon>
        <taxon>Geometroidea</taxon>
        <taxon>Geometridae</taxon>
        <taxon>Larentiinae</taxon>
        <taxon>Operophtera</taxon>
    </lineage>
</organism>
<keyword evidence="3 9" id="KW-1015">Disulfide bond</keyword>
<keyword evidence="8 12" id="KW-0479">Metal-binding</keyword>
<evidence type="ECO:0000313" key="14">
    <source>
        <dbReference type="Proteomes" id="UP000037510"/>
    </source>
</evidence>
<evidence type="ECO:0000256" key="1">
    <source>
        <dbReference type="ARBA" id="ARBA00008139"/>
    </source>
</evidence>
<feature type="active site" description="Proton acceptor 1" evidence="5">
    <location>
        <position position="37"/>
    </location>
</feature>
<evidence type="ECO:0000256" key="4">
    <source>
        <dbReference type="ARBA" id="ARBA00023180"/>
    </source>
</evidence>
<dbReference type="PANTHER" id="PTHR10514:SF44">
    <property type="entry name" value="ANGIOTENSIN-CONVERTING ENZYME-RELATED"/>
    <property type="match status" value="1"/>
</dbReference>
<dbReference type="EMBL" id="JTDY01015109">
    <property type="protein sequence ID" value="KOB51972.1"/>
    <property type="molecule type" value="Genomic_DNA"/>
</dbReference>
<dbReference type="GO" id="GO:0046872">
    <property type="term" value="F:metal ion binding"/>
    <property type="evidence" value="ECO:0007669"/>
    <property type="project" value="UniProtKB-KW"/>
</dbReference>
<feature type="binding site" evidence="10">
    <location>
        <position position="40"/>
    </location>
    <ligand>
        <name>Zn(2+)</name>
        <dbReference type="ChEBI" id="CHEBI:29105"/>
        <label>2</label>
        <note>catalytic</note>
    </ligand>
</feature>
<evidence type="ECO:0000256" key="6">
    <source>
        <dbReference type="PIRSR" id="PIRSR601548-11"/>
    </source>
</evidence>
<accession>A0A0L7K3B0</accession>
<dbReference type="AlphaFoldDB" id="A0A0L7K3B0"/>
<keyword evidence="12" id="KW-0482">Metalloprotease</keyword>
<feature type="binding site" evidence="8">
    <location>
        <position position="36"/>
    </location>
    <ligand>
        <name>Zn(2+)</name>
        <dbReference type="ChEBI" id="CHEBI:29105"/>
        <label>1</label>
        <note>catalytic</note>
    </ligand>
</feature>
<reference evidence="13 14" key="1">
    <citation type="journal article" date="2015" name="Genome Biol. Evol.">
        <title>The genome of winter moth (Operophtera brumata) provides a genomic perspective on sexual dimorphism and phenology.</title>
        <authorList>
            <person name="Derks M.F."/>
            <person name="Smit S."/>
            <person name="Salis L."/>
            <person name="Schijlen E."/>
            <person name="Bossers A."/>
            <person name="Mateman C."/>
            <person name="Pijl A.S."/>
            <person name="de Ridder D."/>
            <person name="Groenen M.A."/>
            <person name="Visser M.E."/>
            <person name="Megens H.J."/>
        </authorList>
    </citation>
    <scope>NUCLEOTIDE SEQUENCE [LARGE SCALE GENOMIC DNA]</scope>
    <source>
        <strain evidence="13">WM2013NL</strain>
        <tissue evidence="13">Head and thorax</tissue>
    </source>
</reference>
<dbReference type="Pfam" id="PF01401">
    <property type="entry name" value="Peptidase_M2"/>
    <property type="match status" value="1"/>
</dbReference>
<dbReference type="Proteomes" id="UP000037510">
    <property type="component" value="Unassembled WGS sequence"/>
</dbReference>
<dbReference type="GO" id="GO:0004180">
    <property type="term" value="F:carboxypeptidase activity"/>
    <property type="evidence" value="ECO:0007669"/>
    <property type="project" value="UniProtKB-KW"/>
</dbReference>
<dbReference type="GO" id="GO:0005615">
    <property type="term" value="C:extracellular space"/>
    <property type="evidence" value="ECO:0007669"/>
    <property type="project" value="TreeGrafter"/>
</dbReference>
<evidence type="ECO:0000256" key="12">
    <source>
        <dbReference type="RuleBase" id="RU361144"/>
    </source>
</evidence>
<evidence type="ECO:0000256" key="7">
    <source>
        <dbReference type="PIRSR" id="PIRSR601548-2"/>
    </source>
</evidence>
<feature type="active site" description="Proton donor 2" evidence="6">
    <location>
        <position position="162"/>
    </location>
</feature>
<feature type="active site" description="Proton donor 1" evidence="5">
    <location>
        <position position="162"/>
    </location>
</feature>
<feature type="disulfide bond" evidence="9 11">
    <location>
        <begin position="187"/>
        <end position="205"/>
    </location>
</feature>
<evidence type="ECO:0000256" key="2">
    <source>
        <dbReference type="ARBA" id="ARBA00022729"/>
    </source>
</evidence>
<evidence type="ECO:0000256" key="11">
    <source>
        <dbReference type="PROSITE-ProRule" id="PRU01355"/>
    </source>
</evidence>
<feature type="binding site" evidence="7">
    <location>
        <position position="171"/>
    </location>
    <ligand>
        <name>chloride</name>
        <dbReference type="ChEBI" id="CHEBI:17996"/>
        <label>1</label>
    </ligand>
</feature>
<keyword evidence="14" id="KW-1185">Reference proteome</keyword>